<feature type="compositionally biased region" description="Basic residues" evidence="1">
    <location>
        <begin position="306"/>
        <end position="325"/>
    </location>
</feature>
<sequence>MRRRHNARAARGGQWVDPARGRLMQTQRQPQLLLLGRPNDVPRASNSATTSFSCASRSPVSSSCPRSTFQRRQAPDDERLLNEYLPCVGRQRHPLAAELIHTTPLHSCRSDYVARVDLSFAKCFMGRTLPSLESILPQLLSGFDPPLTSIISLSRLYTTGRRLCRALFSFLPFPTIRLPLAFILKPRPALTGSYRRSVSTTTATACDSLGTSGLSRALNEPECAGLFADAELLPTSLPVLPNTPTVKYIISHGKPDPKMLASLTEVRQDIKVLSIEDLRTRGAALPMSKRQLHHVHVRLNRHARGPGRLRQRAHAPRAPPHRGGHILRVPPSETIRKGVLAQVAAGGALRRLVFRAAVEAKRRWIPDSVVLSGARGDGRTSLTVLPNTPTVKYITFHGKPDPKTLASLTVTEARQDIGVLSIEDLRTRGAALPMSLIEGRRPTPSSVSCTMYTSGSTGTHTNLVAFVGSVHTRLGHHLTAEDTYFAYLPARRSGRASWRRSLRAARCGGSCSAPRSRRSGGVDPGQLGIERTQDTGMTNRVVRHVRAPAARLRPPRRRIRRATGPLSRDQGLYRLSLTCPRAAGLGEHARAGRSLHSCQRALGRFWVSQASINADPTNFPGDVGQWNRDGTFTLIDQPDMLDLNIPGVIRFEESTRLERWVKCGHSRRRQALSEAVGQVAAGGELLPVQTQRALQLSLLRSSTTRAAIITCNYSLKPTIKPIGMSDTVHPTGTGFKCGQLH</sequence>
<feature type="compositionally biased region" description="Low complexity" evidence="1">
    <location>
        <begin position="51"/>
        <end position="67"/>
    </location>
</feature>
<keyword evidence="3" id="KW-1185">Reference proteome</keyword>
<proteinExistence type="predicted"/>
<reference evidence="2" key="1">
    <citation type="submission" date="2023-03" db="EMBL/GenBank/DDBJ databases">
        <title>Massive genome expansion in bonnet fungi (Mycena s.s.) driven by repeated elements and novel gene families across ecological guilds.</title>
        <authorList>
            <consortium name="Lawrence Berkeley National Laboratory"/>
            <person name="Harder C.B."/>
            <person name="Miyauchi S."/>
            <person name="Viragh M."/>
            <person name="Kuo A."/>
            <person name="Thoen E."/>
            <person name="Andreopoulos B."/>
            <person name="Lu D."/>
            <person name="Skrede I."/>
            <person name="Drula E."/>
            <person name="Henrissat B."/>
            <person name="Morin E."/>
            <person name="Kohler A."/>
            <person name="Barry K."/>
            <person name="LaButti K."/>
            <person name="Morin E."/>
            <person name="Salamov A."/>
            <person name="Lipzen A."/>
            <person name="Mereny Z."/>
            <person name="Hegedus B."/>
            <person name="Baldrian P."/>
            <person name="Stursova M."/>
            <person name="Weitz H."/>
            <person name="Taylor A."/>
            <person name="Grigoriev I.V."/>
            <person name="Nagy L.G."/>
            <person name="Martin F."/>
            <person name="Kauserud H."/>
        </authorList>
    </citation>
    <scope>NUCLEOTIDE SEQUENCE</scope>
    <source>
        <strain evidence="2">9144</strain>
    </source>
</reference>
<evidence type="ECO:0000256" key="1">
    <source>
        <dbReference type="SAM" id="MobiDB-lite"/>
    </source>
</evidence>
<dbReference type="Gene3D" id="3.40.50.12780">
    <property type="entry name" value="N-terminal domain of ligase-like"/>
    <property type="match status" value="1"/>
</dbReference>
<dbReference type="SUPFAM" id="SSF56801">
    <property type="entry name" value="Acetyl-CoA synthetase-like"/>
    <property type="match status" value="1"/>
</dbReference>
<name>A0AAD7E357_9AGAR</name>
<feature type="region of interest" description="Disordered" evidence="1">
    <location>
        <begin position="37"/>
        <end position="72"/>
    </location>
</feature>
<feature type="region of interest" description="Disordered" evidence="1">
    <location>
        <begin position="1"/>
        <end position="22"/>
    </location>
</feature>
<protein>
    <recommendedName>
        <fullName evidence="4">AMP-dependent synthetase/ligase domain-containing protein</fullName>
    </recommendedName>
</protein>
<dbReference type="InterPro" id="IPR042099">
    <property type="entry name" value="ANL_N_sf"/>
</dbReference>
<accession>A0AAD7E357</accession>
<evidence type="ECO:0000313" key="3">
    <source>
        <dbReference type="Proteomes" id="UP001219525"/>
    </source>
</evidence>
<comment type="caution">
    <text evidence="2">The sequence shown here is derived from an EMBL/GenBank/DDBJ whole genome shotgun (WGS) entry which is preliminary data.</text>
</comment>
<dbReference type="AlphaFoldDB" id="A0AAD7E357"/>
<dbReference type="EMBL" id="JARJCW010000005">
    <property type="protein sequence ID" value="KAJ7224575.1"/>
    <property type="molecule type" value="Genomic_DNA"/>
</dbReference>
<dbReference type="Proteomes" id="UP001219525">
    <property type="component" value="Unassembled WGS sequence"/>
</dbReference>
<feature type="region of interest" description="Disordered" evidence="1">
    <location>
        <begin position="306"/>
        <end position="326"/>
    </location>
</feature>
<feature type="region of interest" description="Disordered" evidence="1">
    <location>
        <begin position="509"/>
        <end position="530"/>
    </location>
</feature>
<organism evidence="2 3">
    <name type="scientific">Mycena pura</name>
    <dbReference type="NCBI Taxonomy" id="153505"/>
    <lineage>
        <taxon>Eukaryota</taxon>
        <taxon>Fungi</taxon>
        <taxon>Dikarya</taxon>
        <taxon>Basidiomycota</taxon>
        <taxon>Agaricomycotina</taxon>
        <taxon>Agaricomycetes</taxon>
        <taxon>Agaricomycetidae</taxon>
        <taxon>Agaricales</taxon>
        <taxon>Marasmiineae</taxon>
        <taxon>Mycenaceae</taxon>
        <taxon>Mycena</taxon>
    </lineage>
</organism>
<evidence type="ECO:0008006" key="4">
    <source>
        <dbReference type="Google" id="ProtNLM"/>
    </source>
</evidence>
<gene>
    <name evidence="2" type="ORF">GGX14DRAFT_387251</name>
</gene>
<evidence type="ECO:0000313" key="2">
    <source>
        <dbReference type="EMBL" id="KAJ7224575.1"/>
    </source>
</evidence>